<protein>
    <submittedName>
        <fullName evidence="1">UPF0280 family protein</fullName>
    </submittedName>
</protein>
<evidence type="ECO:0000313" key="1">
    <source>
        <dbReference type="EMBL" id="MFC3088871.1"/>
    </source>
</evidence>
<gene>
    <name evidence="1" type="ORF">ACFOD6_22750</name>
</gene>
<dbReference type="PIRSF" id="PIRSF006421">
    <property type="entry name" value="UCP006421"/>
    <property type="match status" value="1"/>
</dbReference>
<organism evidence="1 2">
    <name type="scientific">Tabrizicola soli</name>
    <dbReference type="NCBI Taxonomy" id="2185115"/>
    <lineage>
        <taxon>Bacteria</taxon>
        <taxon>Pseudomonadati</taxon>
        <taxon>Pseudomonadota</taxon>
        <taxon>Alphaproteobacteria</taxon>
        <taxon>Rhodobacterales</taxon>
        <taxon>Paracoccaceae</taxon>
        <taxon>Tabrizicola</taxon>
    </lineage>
</organism>
<sequence>MTGPAAALLPGDRLHLQHGPIDLIIGADGLARAQAFAAAAARFDGLLQELVAELPLLRAGVTAGLPAPQGPVARRMHRAVRPHADVFITCMAAVAGAVADEILSAMTAAAPLSRAYVNNGGDIALHLAAGSSFTSAMAGLDGRDLGRILVSAGAGIGGIATSGAGGRSFSLGIADSVTVLARSAAEADAAATMIANAVDLPRHPGIRRTRACDLQPDSDLGTRPVVTGVPPLSPDDVARALDAGAARAQDLLTRGLIAGVALFLQGQTRLAGTGFTGLIQKDEVAHAQGRGAQAAACA</sequence>
<dbReference type="RefSeq" id="WP_197643379.1">
    <property type="nucleotide sequence ID" value="NZ_JAEACP010000009.1"/>
</dbReference>
<name>A0ABV7E2M7_9RHOB</name>
<dbReference type="SUPFAM" id="SSF143631">
    <property type="entry name" value="ApbE-like"/>
    <property type="match status" value="1"/>
</dbReference>
<dbReference type="NCBIfam" id="NF003322">
    <property type="entry name" value="PRK04334.1-2"/>
    <property type="match status" value="1"/>
</dbReference>
<dbReference type="Proteomes" id="UP001595445">
    <property type="component" value="Unassembled WGS sequence"/>
</dbReference>
<proteinExistence type="predicted"/>
<dbReference type="InterPro" id="IPR003374">
    <property type="entry name" value="ApbE-like_sf"/>
</dbReference>
<keyword evidence="2" id="KW-1185">Reference proteome</keyword>
<comment type="caution">
    <text evidence="1">The sequence shown here is derived from an EMBL/GenBank/DDBJ whole genome shotgun (WGS) entry which is preliminary data.</text>
</comment>
<reference evidence="2" key="1">
    <citation type="journal article" date="2019" name="Int. J. Syst. Evol. Microbiol.">
        <title>The Global Catalogue of Microorganisms (GCM) 10K type strain sequencing project: providing services to taxonomists for standard genome sequencing and annotation.</title>
        <authorList>
            <consortium name="The Broad Institute Genomics Platform"/>
            <consortium name="The Broad Institute Genome Sequencing Center for Infectious Disease"/>
            <person name="Wu L."/>
            <person name="Ma J."/>
        </authorList>
    </citation>
    <scope>NUCLEOTIDE SEQUENCE [LARGE SCALE GENOMIC DNA]</scope>
    <source>
        <strain evidence="2">KCTC 62102</strain>
    </source>
</reference>
<accession>A0ABV7E2M7</accession>
<dbReference type="EMBL" id="JBHRSM010000055">
    <property type="protein sequence ID" value="MFC3088871.1"/>
    <property type="molecule type" value="Genomic_DNA"/>
</dbReference>
<evidence type="ECO:0000313" key="2">
    <source>
        <dbReference type="Proteomes" id="UP001595445"/>
    </source>
</evidence>
<dbReference type="Gene3D" id="3.10.520.10">
    <property type="entry name" value="ApbE-like domains"/>
    <property type="match status" value="1"/>
</dbReference>
<dbReference type="InterPro" id="IPR007183">
    <property type="entry name" value="UPF0280"/>
</dbReference>